<dbReference type="Pfam" id="PF01136">
    <property type="entry name" value="Peptidase_U32"/>
    <property type="match status" value="1"/>
</dbReference>
<dbReference type="PANTHER" id="PTHR30217:SF6">
    <property type="entry name" value="TRNA HYDROXYLATION PROTEIN P"/>
    <property type="match status" value="1"/>
</dbReference>
<gene>
    <name evidence="5" type="ORF">PF327_06665</name>
</gene>
<dbReference type="PROSITE" id="PS01276">
    <property type="entry name" value="PEPTIDASE_U32"/>
    <property type="match status" value="1"/>
</dbReference>
<dbReference type="RefSeq" id="WP_289401825.1">
    <property type="nucleotide sequence ID" value="NZ_JAQIBC010000003.1"/>
</dbReference>
<dbReference type="PANTHER" id="PTHR30217">
    <property type="entry name" value="PEPTIDASE U32 FAMILY"/>
    <property type="match status" value="1"/>
</dbReference>
<comment type="similarity">
    <text evidence="3">Belongs to the peptidase U32 family.</text>
</comment>
<evidence type="ECO:0000256" key="4">
    <source>
        <dbReference type="SAM" id="MobiDB-lite"/>
    </source>
</evidence>
<organism evidence="5 6">
    <name type="scientific">Sulfurovum xiamenensis</name>
    <dbReference type="NCBI Taxonomy" id="3019066"/>
    <lineage>
        <taxon>Bacteria</taxon>
        <taxon>Pseudomonadati</taxon>
        <taxon>Campylobacterota</taxon>
        <taxon>Epsilonproteobacteria</taxon>
        <taxon>Campylobacterales</taxon>
        <taxon>Sulfurovaceae</taxon>
        <taxon>Sulfurovum</taxon>
    </lineage>
</organism>
<proteinExistence type="inferred from homology"/>
<evidence type="ECO:0000256" key="1">
    <source>
        <dbReference type="ARBA" id="ARBA00022670"/>
    </source>
</evidence>
<evidence type="ECO:0000313" key="5">
    <source>
        <dbReference type="EMBL" id="MDM5263876.1"/>
    </source>
</evidence>
<dbReference type="EMBL" id="JAQIBC010000003">
    <property type="protein sequence ID" value="MDM5263876.1"/>
    <property type="molecule type" value="Genomic_DNA"/>
</dbReference>
<protein>
    <submittedName>
        <fullName evidence="5">U32 family peptidase</fullName>
    </submittedName>
</protein>
<dbReference type="InterPro" id="IPR001539">
    <property type="entry name" value="Peptidase_U32"/>
</dbReference>
<keyword evidence="1" id="KW-0645">Protease</keyword>
<sequence length="453" mass="50574">MTDQNKVELLAPAGNLEKMKIALNYGADAVYGGTSTFSLRIRSGKEFDMESYAEGIAYAHARGKKVYSTVNSFPFNSQMKLYENHIAKIAELKPDALIVSSPGVVKIANRIAPDIPIHLSTQANVMNAMDAEVYYDLGVKRIIVAREISLKDCEAIKHHLPDLELEIFVHGSMCFAYSGRCLISSLQTGRVPNRGSCANDCRFPYEVYAHNPESGTTFRLDEEEGIGTYIMNAKDMNMASHIDEILKSGVIDSLKIEGRTKSPYYAAVVTKAYRHAIDDFYANDFDAARYQAELNTTQNRGFTDAYLLSRPFDRTETESNEFSIQYGTHQVAGLVLEDGLTWKCKDKTCVGDSVEIVLPLDATVEMVDNDIGKIEEIDGKYWLTFKKMRSESGKEFECIHSGDLNNILLPTKLPGYTILRREIAEALENKGLTESSTPMKQEQAVKPTSKDIK</sequence>
<dbReference type="InterPro" id="IPR051454">
    <property type="entry name" value="RNA/ubiquinone_mod_enzymes"/>
</dbReference>
<accession>A0ABT7QS65</accession>
<evidence type="ECO:0000313" key="6">
    <source>
        <dbReference type="Proteomes" id="UP001169066"/>
    </source>
</evidence>
<keyword evidence="2" id="KW-0378">Hydrolase</keyword>
<reference evidence="5" key="1">
    <citation type="submission" date="2023-01" db="EMBL/GenBank/DDBJ databases">
        <title>Sulfurovum sp. XTW-4 genome assembly.</title>
        <authorList>
            <person name="Wang J."/>
        </authorList>
    </citation>
    <scope>NUCLEOTIDE SEQUENCE</scope>
    <source>
        <strain evidence="5">XTW-4</strain>
    </source>
</reference>
<evidence type="ECO:0000256" key="3">
    <source>
        <dbReference type="ARBA" id="ARBA00038374"/>
    </source>
</evidence>
<comment type="caution">
    <text evidence="5">The sequence shown here is derived from an EMBL/GenBank/DDBJ whole genome shotgun (WGS) entry which is preliminary data.</text>
</comment>
<name>A0ABT7QS65_9BACT</name>
<feature type="region of interest" description="Disordered" evidence="4">
    <location>
        <begin position="430"/>
        <end position="453"/>
    </location>
</feature>
<evidence type="ECO:0000256" key="2">
    <source>
        <dbReference type="ARBA" id="ARBA00022801"/>
    </source>
</evidence>
<keyword evidence="6" id="KW-1185">Reference proteome</keyword>
<dbReference type="Proteomes" id="UP001169066">
    <property type="component" value="Unassembled WGS sequence"/>
</dbReference>